<comment type="subcellular location">
    <subcellularLocation>
        <location evidence="1">Cell membrane</location>
        <topology evidence="1">Multi-pass membrane protein</topology>
    </subcellularLocation>
</comment>
<organism evidence="10 11">
    <name type="scientific">Saccharospirillum salsuginis</name>
    <dbReference type="NCBI Taxonomy" id="418750"/>
    <lineage>
        <taxon>Bacteria</taxon>
        <taxon>Pseudomonadati</taxon>
        <taxon>Pseudomonadota</taxon>
        <taxon>Gammaproteobacteria</taxon>
        <taxon>Oceanospirillales</taxon>
        <taxon>Saccharospirillaceae</taxon>
        <taxon>Saccharospirillum</taxon>
    </lineage>
</organism>
<dbReference type="Proteomes" id="UP000626148">
    <property type="component" value="Unassembled WGS sequence"/>
</dbReference>
<dbReference type="AlphaFoldDB" id="A0A918KI12"/>
<evidence type="ECO:0000313" key="10">
    <source>
        <dbReference type="EMBL" id="GGX64088.1"/>
    </source>
</evidence>
<reference evidence="10" key="2">
    <citation type="submission" date="2020-09" db="EMBL/GenBank/DDBJ databases">
        <authorList>
            <person name="Sun Q."/>
            <person name="Kim S."/>
        </authorList>
    </citation>
    <scope>NUCLEOTIDE SEQUENCE</scope>
    <source>
        <strain evidence="10">KCTC 22169</strain>
    </source>
</reference>
<evidence type="ECO:0000256" key="4">
    <source>
        <dbReference type="ARBA" id="ARBA00022692"/>
    </source>
</evidence>
<gene>
    <name evidence="10" type="ORF">GCM10007392_34690</name>
</gene>
<keyword evidence="5 7" id="KW-1133">Transmembrane helix</keyword>
<feature type="domain" description="ABC3 transporter permease C-terminal" evidence="8">
    <location>
        <begin position="279"/>
        <end position="403"/>
    </location>
</feature>
<reference evidence="10" key="1">
    <citation type="journal article" date="2014" name="Int. J. Syst. Evol. Microbiol.">
        <title>Complete genome sequence of Corynebacterium casei LMG S-19264T (=DSM 44701T), isolated from a smear-ripened cheese.</title>
        <authorList>
            <consortium name="US DOE Joint Genome Institute (JGI-PGF)"/>
            <person name="Walter F."/>
            <person name="Albersmeier A."/>
            <person name="Kalinowski J."/>
            <person name="Ruckert C."/>
        </authorList>
    </citation>
    <scope>NUCLEOTIDE SEQUENCE</scope>
    <source>
        <strain evidence="10">KCTC 22169</strain>
    </source>
</reference>
<dbReference type="GO" id="GO:0044874">
    <property type="term" value="P:lipoprotein localization to outer membrane"/>
    <property type="evidence" value="ECO:0007669"/>
    <property type="project" value="TreeGrafter"/>
</dbReference>
<dbReference type="PANTHER" id="PTHR30489:SF0">
    <property type="entry name" value="LIPOPROTEIN-RELEASING SYSTEM TRANSMEMBRANE PROTEIN LOLE"/>
    <property type="match status" value="1"/>
</dbReference>
<evidence type="ECO:0000259" key="8">
    <source>
        <dbReference type="Pfam" id="PF02687"/>
    </source>
</evidence>
<dbReference type="GO" id="GO:0098797">
    <property type="term" value="C:plasma membrane protein complex"/>
    <property type="evidence" value="ECO:0007669"/>
    <property type="project" value="TreeGrafter"/>
</dbReference>
<dbReference type="PANTHER" id="PTHR30489">
    <property type="entry name" value="LIPOPROTEIN-RELEASING SYSTEM TRANSMEMBRANE PROTEIN LOLE"/>
    <property type="match status" value="1"/>
</dbReference>
<feature type="transmembrane region" description="Helical" evidence="7">
    <location>
        <begin position="277"/>
        <end position="298"/>
    </location>
</feature>
<dbReference type="Pfam" id="PF02687">
    <property type="entry name" value="FtsX"/>
    <property type="match status" value="1"/>
</dbReference>
<dbReference type="Pfam" id="PF12704">
    <property type="entry name" value="MacB_PCD"/>
    <property type="match status" value="1"/>
</dbReference>
<keyword evidence="3" id="KW-1003">Cell membrane</keyword>
<feature type="domain" description="MacB-like periplasmic core" evidence="9">
    <location>
        <begin position="18"/>
        <end position="239"/>
    </location>
</feature>
<feature type="transmembrane region" description="Helical" evidence="7">
    <location>
        <begin position="318"/>
        <end position="342"/>
    </location>
</feature>
<dbReference type="EMBL" id="BMXR01000009">
    <property type="protein sequence ID" value="GGX64088.1"/>
    <property type="molecule type" value="Genomic_DNA"/>
</dbReference>
<evidence type="ECO:0000313" key="11">
    <source>
        <dbReference type="Proteomes" id="UP000626148"/>
    </source>
</evidence>
<proteinExistence type="inferred from homology"/>
<dbReference type="InterPro" id="IPR025857">
    <property type="entry name" value="MacB_PCD"/>
</dbReference>
<sequence>MLMLKLAFRNILRNRRRTILTILSMFGGYVLMSVQLSVTEGSYDQMLEFYTKDTTGHVQITTPGFVERPTLYKSVPVSEDIMSALSEQPDVQAVTARIESSALAYGDTKSFPVEVKGVHPGREADLSYLADKVSEGDYLTGDPDSDGYYEAMIGAQAARQLNLGIGDELVLISQGADGSLANDLYRISAILGQPEDAEARWVVLPLAAAQAFYVMPGEAHRLIVLGRNHHQARTLETQLQNWVDNRWPESDYRATAWQDVAKDFYRTMQADKEGGQVTLYILVFLVCIGVLNTVLMSVMERTGEFGVLKAIGTSPSRLFWLIVLETLVLAFSACVIGVLAAWPINAWFTAVGIEMAEPMEISGIVFSHYKGQLSWYVFAYPAVVILLAAVIIALMPGLRAARIVPVDAMRTL</sequence>
<keyword evidence="6 7" id="KW-0472">Membrane</keyword>
<evidence type="ECO:0000256" key="6">
    <source>
        <dbReference type="ARBA" id="ARBA00023136"/>
    </source>
</evidence>
<dbReference type="InterPro" id="IPR051447">
    <property type="entry name" value="Lipoprotein-release_system"/>
</dbReference>
<evidence type="ECO:0000256" key="2">
    <source>
        <dbReference type="ARBA" id="ARBA00005236"/>
    </source>
</evidence>
<name>A0A918KI12_9GAMM</name>
<accession>A0A918KI12</accession>
<feature type="transmembrane region" description="Helical" evidence="7">
    <location>
        <begin position="375"/>
        <end position="395"/>
    </location>
</feature>
<dbReference type="RefSeq" id="WP_189611040.1">
    <property type="nucleotide sequence ID" value="NZ_BMXR01000009.1"/>
</dbReference>
<evidence type="ECO:0000259" key="9">
    <source>
        <dbReference type="Pfam" id="PF12704"/>
    </source>
</evidence>
<keyword evidence="4 7" id="KW-0812">Transmembrane</keyword>
<evidence type="ECO:0000256" key="7">
    <source>
        <dbReference type="SAM" id="Phobius"/>
    </source>
</evidence>
<keyword evidence="11" id="KW-1185">Reference proteome</keyword>
<feature type="transmembrane region" description="Helical" evidence="7">
    <location>
        <begin position="20"/>
        <end position="38"/>
    </location>
</feature>
<evidence type="ECO:0000256" key="5">
    <source>
        <dbReference type="ARBA" id="ARBA00022989"/>
    </source>
</evidence>
<evidence type="ECO:0000256" key="1">
    <source>
        <dbReference type="ARBA" id="ARBA00004651"/>
    </source>
</evidence>
<evidence type="ECO:0000256" key="3">
    <source>
        <dbReference type="ARBA" id="ARBA00022475"/>
    </source>
</evidence>
<protein>
    <submittedName>
        <fullName evidence="10">ABC transporter substrate-binding protein</fullName>
    </submittedName>
</protein>
<comment type="similarity">
    <text evidence="2">Belongs to the ABC-4 integral membrane protein family. LolC/E subfamily.</text>
</comment>
<dbReference type="InterPro" id="IPR003838">
    <property type="entry name" value="ABC3_permease_C"/>
</dbReference>
<comment type="caution">
    <text evidence="10">The sequence shown here is derived from an EMBL/GenBank/DDBJ whole genome shotgun (WGS) entry which is preliminary data.</text>
</comment>